<gene>
    <name evidence="2" type="ORF">PHLGIDRAFT_153899</name>
</gene>
<reference evidence="2 3" key="1">
    <citation type="journal article" date="2014" name="PLoS Genet.">
        <title>Analysis of the Phlebiopsis gigantea genome, transcriptome and secretome provides insight into its pioneer colonization strategies of wood.</title>
        <authorList>
            <person name="Hori C."/>
            <person name="Ishida T."/>
            <person name="Igarashi K."/>
            <person name="Samejima M."/>
            <person name="Suzuki H."/>
            <person name="Master E."/>
            <person name="Ferreira P."/>
            <person name="Ruiz-Duenas F.J."/>
            <person name="Held B."/>
            <person name="Canessa P."/>
            <person name="Larrondo L.F."/>
            <person name="Schmoll M."/>
            <person name="Druzhinina I.S."/>
            <person name="Kubicek C.P."/>
            <person name="Gaskell J.A."/>
            <person name="Kersten P."/>
            <person name="St John F."/>
            <person name="Glasner J."/>
            <person name="Sabat G."/>
            <person name="Splinter BonDurant S."/>
            <person name="Syed K."/>
            <person name="Yadav J."/>
            <person name="Mgbeahuruike A.C."/>
            <person name="Kovalchuk A."/>
            <person name="Asiegbu F.O."/>
            <person name="Lackner G."/>
            <person name="Hoffmeister D."/>
            <person name="Rencoret J."/>
            <person name="Gutierrez A."/>
            <person name="Sun H."/>
            <person name="Lindquist E."/>
            <person name="Barry K."/>
            <person name="Riley R."/>
            <person name="Grigoriev I.V."/>
            <person name="Henrissat B."/>
            <person name="Kues U."/>
            <person name="Berka R.M."/>
            <person name="Martinez A.T."/>
            <person name="Covert S.F."/>
            <person name="Blanchette R.A."/>
            <person name="Cullen D."/>
        </authorList>
    </citation>
    <scope>NUCLEOTIDE SEQUENCE [LARGE SCALE GENOMIC DNA]</scope>
    <source>
        <strain evidence="2 3">11061_1 CR5-6</strain>
    </source>
</reference>
<feature type="region of interest" description="Disordered" evidence="1">
    <location>
        <begin position="77"/>
        <end position="96"/>
    </location>
</feature>
<evidence type="ECO:0000313" key="3">
    <source>
        <dbReference type="Proteomes" id="UP000053257"/>
    </source>
</evidence>
<sequence>MANESLIAGEMGGWWARNAGGAGEDELLLLGAPARSARGRPAARQKNEARLASAAGERGVVRGQYGVLYSVRPLEAQATRGEGQRASCVGLPRSQD</sequence>
<accession>A0A0C3S8J6</accession>
<evidence type="ECO:0000313" key="2">
    <source>
        <dbReference type="EMBL" id="KIP05390.1"/>
    </source>
</evidence>
<dbReference type="Proteomes" id="UP000053257">
    <property type="component" value="Unassembled WGS sequence"/>
</dbReference>
<proteinExistence type="predicted"/>
<dbReference type="EMBL" id="KN840545">
    <property type="protein sequence ID" value="KIP05390.1"/>
    <property type="molecule type" value="Genomic_DNA"/>
</dbReference>
<evidence type="ECO:0000256" key="1">
    <source>
        <dbReference type="SAM" id="MobiDB-lite"/>
    </source>
</evidence>
<dbReference type="AlphaFoldDB" id="A0A0C3S8J6"/>
<dbReference type="HOGENOM" id="CLU_2360450_0_0_1"/>
<name>A0A0C3S8J6_PHLG1</name>
<organism evidence="2 3">
    <name type="scientific">Phlebiopsis gigantea (strain 11061_1 CR5-6)</name>
    <name type="common">White-rot fungus</name>
    <name type="synonym">Peniophora gigantea</name>
    <dbReference type="NCBI Taxonomy" id="745531"/>
    <lineage>
        <taxon>Eukaryota</taxon>
        <taxon>Fungi</taxon>
        <taxon>Dikarya</taxon>
        <taxon>Basidiomycota</taxon>
        <taxon>Agaricomycotina</taxon>
        <taxon>Agaricomycetes</taxon>
        <taxon>Polyporales</taxon>
        <taxon>Phanerochaetaceae</taxon>
        <taxon>Phlebiopsis</taxon>
    </lineage>
</organism>
<keyword evidence="3" id="KW-1185">Reference proteome</keyword>
<protein>
    <submittedName>
        <fullName evidence="2">Uncharacterized protein</fullName>
    </submittedName>
</protein>